<dbReference type="EMBL" id="BARW01000591">
    <property type="protein sequence ID" value="GAI66512.1"/>
    <property type="molecule type" value="Genomic_DNA"/>
</dbReference>
<comment type="caution">
    <text evidence="1">The sequence shown here is derived from an EMBL/GenBank/DDBJ whole genome shotgun (WGS) entry which is preliminary data.</text>
</comment>
<name>X1QDG6_9ZZZZ</name>
<organism evidence="1">
    <name type="scientific">marine sediment metagenome</name>
    <dbReference type="NCBI Taxonomy" id="412755"/>
    <lineage>
        <taxon>unclassified sequences</taxon>
        <taxon>metagenomes</taxon>
        <taxon>ecological metagenomes</taxon>
    </lineage>
</organism>
<accession>X1QDG6</accession>
<reference evidence="1" key="1">
    <citation type="journal article" date="2014" name="Front. Microbiol.">
        <title>High frequency of phylogenetically diverse reductive dehalogenase-homologous genes in deep subseafloor sedimentary metagenomes.</title>
        <authorList>
            <person name="Kawai M."/>
            <person name="Futagami T."/>
            <person name="Toyoda A."/>
            <person name="Takaki Y."/>
            <person name="Nishi S."/>
            <person name="Hori S."/>
            <person name="Arai W."/>
            <person name="Tsubouchi T."/>
            <person name="Morono Y."/>
            <person name="Uchiyama I."/>
            <person name="Ito T."/>
            <person name="Fujiyama A."/>
            <person name="Inagaki F."/>
            <person name="Takami H."/>
        </authorList>
    </citation>
    <scope>NUCLEOTIDE SEQUENCE</scope>
    <source>
        <strain evidence="1">Expedition CK06-06</strain>
    </source>
</reference>
<protein>
    <submittedName>
        <fullName evidence="1">Uncharacterized protein</fullName>
    </submittedName>
</protein>
<sequence>MALFRRKKVGRPKNPLGYVLYQYDNIIRKDLKKITAGILAKKKLDARKTSIVLEDAFSKFDTILDDLSKENLKIDYRSDKIRYMIVDMINKLESFFNKAKTHDFNPLKIEKDEKSPGLEEIIEIREVIKVKMKDIESDYF</sequence>
<gene>
    <name evidence="1" type="ORF">S12H4_02414</name>
</gene>
<dbReference type="AlphaFoldDB" id="X1QDG6"/>
<evidence type="ECO:0000313" key="1">
    <source>
        <dbReference type="EMBL" id="GAI66512.1"/>
    </source>
</evidence>
<proteinExistence type="predicted"/>